<feature type="signal peptide" evidence="2">
    <location>
        <begin position="1"/>
        <end position="31"/>
    </location>
</feature>
<feature type="chain" id="PRO_5009187119" evidence="2">
    <location>
        <begin position="32"/>
        <end position="747"/>
    </location>
</feature>
<sequence>MAMDDSSYRFLSWSTCFAVCVLLEFIVSAHSWCTPHPSPSQEARFKQKTNKFWEYQEQSNTWVEISMPFDLMSCINGTCTKVGSIARNPGSPVHSQEEEDARLDEEDEEDRNDPVLPIRKRISLTRMSESSVWVTGQSGSIYERFWNGVMWVIAPHELPTSAGYATATFIVNTTILALSEAGILYQCSSTGDLYEFDKETKPSWKKHIWSEELAESISLSSSAGCALHGLSGSNSVSLFLISKVARNVRGVQVQVGRMIFPLDDGRLGELHFPGIGGADFGPSQQSTVRKKLSNKYEWSILDAPETEGWNAEYCTEEHGPINCITGAKSIAADTESNELSNTQPTRRRKVEEKQHYLLHVNSHQSDETEPYNFLPKSIDLYFHMRVMHADRSLFLITDNGLTFEYLNSNGIWLWLRHEHTTAMKGTLGSYNGSLYLVDVHGNLHIRERNGDELLWINCTTMKKGRHVASGSPWDGIPGLLRRMTTDDALFFVNKRGRLVALRKFKWKDCQCPPDTRVAFIVDQEVFRRNIIFAVGRNGRLYQYNRITELWHRHYQSPHLILSRSPGTAMRPSPLSLAGSLFMVSEHGGLVEYHFSPQDGWEWVEHGTPHRDVTLVGAPGPCFDGSQLFVVGSDGHVYRRHVEGRTWRWTSHGHPPSEPSVADDQICATPGAGAHHTNGFTGSCDGKVAAVRPVPFSGDAVVFELRDGRLAELRRPPTAEGCGGWEWARLIGTPASACMTSYWTAVAT</sequence>
<evidence type="ECO:0000256" key="2">
    <source>
        <dbReference type="SAM" id="SignalP"/>
    </source>
</evidence>
<name>A0A1E5UKR2_9POAL</name>
<gene>
    <name evidence="3" type="ORF">BAE44_0025508</name>
</gene>
<dbReference type="STRING" id="888268.A0A1E5UKR2"/>
<dbReference type="AlphaFoldDB" id="A0A1E5UKR2"/>
<dbReference type="SUPFAM" id="SSF89372">
    <property type="entry name" value="Fucose-specific lectin"/>
    <property type="match status" value="1"/>
</dbReference>
<dbReference type="Proteomes" id="UP000095767">
    <property type="component" value="Unassembled WGS sequence"/>
</dbReference>
<dbReference type="PANTHER" id="PTHR36893">
    <property type="entry name" value="OS01G0275950 PROTEIN"/>
    <property type="match status" value="1"/>
</dbReference>
<reference evidence="3 4" key="1">
    <citation type="submission" date="2016-09" db="EMBL/GenBank/DDBJ databases">
        <title>The draft genome of Dichanthelium oligosanthes: A C3 panicoid grass species.</title>
        <authorList>
            <person name="Studer A.J."/>
            <person name="Schnable J.C."/>
            <person name="Brutnell T.P."/>
        </authorList>
    </citation>
    <scope>NUCLEOTIDE SEQUENCE [LARGE SCALE GENOMIC DNA]</scope>
    <source>
        <strain evidence="4">cv. Kellogg 1175</strain>
        <tissue evidence="3">Leaf</tissue>
    </source>
</reference>
<accession>A0A1E5UKR2</accession>
<dbReference type="PANTHER" id="PTHR36893:SF1">
    <property type="entry name" value="BULB-TYPE LECTIN DOMAIN-CONTAINING PROTEIN"/>
    <property type="match status" value="1"/>
</dbReference>
<evidence type="ECO:0000256" key="1">
    <source>
        <dbReference type="SAM" id="MobiDB-lite"/>
    </source>
</evidence>
<organism evidence="3 4">
    <name type="scientific">Dichanthelium oligosanthes</name>
    <dbReference type="NCBI Taxonomy" id="888268"/>
    <lineage>
        <taxon>Eukaryota</taxon>
        <taxon>Viridiplantae</taxon>
        <taxon>Streptophyta</taxon>
        <taxon>Embryophyta</taxon>
        <taxon>Tracheophyta</taxon>
        <taxon>Spermatophyta</taxon>
        <taxon>Magnoliopsida</taxon>
        <taxon>Liliopsida</taxon>
        <taxon>Poales</taxon>
        <taxon>Poaceae</taxon>
        <taxon>PACMAD clade</taxon>
        <taxon>Panicoideae</taxon>
        <taxon>Panicodae</taxon>
        <taxon>Paniceae</taxon>
        <taxon>Dichantheliinae</taxon>
        <taxon>Dichanthelium</taxon>
    </lineage>
</organism>
<dbReference type="InterPro" id="IPR015943">
    <property type="entry name" value="WD40/YVTN_repeat-like_dom_sf"/>
</dbReference>
<comment type="caution">
    <text evidence="3">The sequence shown here is derived from an EMBL/GenBank/DDBJ whole genome shotgun (WGS) entry which is preliminary data.</text>
</comment>
<evidence type="ECO:0000313" key="3">
    <source>
        <dbReference type="EMBL" id="OEL13473.1"/>
    </source>
</evidence>
<evidence type="ECO:0000313" key="4">
    <source>
        <dbReference type="Proteomes" id="UP000095767"/>
    </source>
</evidence>
<dbReference type="OrthoDB" id="66678at2759"/>
<keyword evidence="4" id="KW-1185">Reference proteome</keyword>
<protein>
    <submittedName>
        <fullName evidence="3">Uncharacterized protein</fullName>
    </submittedName>
</protein>
<feature type="compositionally biased region" description="Acidic residues" evidence="1">
    <location>
        <begin position="97"/>
        <end position="111"/>
    </location>
</feature>
<dbReference type="EMBL" id="LWDX02073235">
    <property type="protein sequence ID" value="OEL13473.1"/>
    <property type="molecule type" value="Genomic_DNA"/>
</dbReference>
<feature type="region of interest" description="Disordered" evidence="1">
    <location>
        <begin position="86"/>
        <end position="112"/>
    </location>
</feature>
<keyword evidence="2" id="KW-0732">Signal</keyword>
<proteinExistence type="predicted"/>
<dbReference type="Gene3D" id="2.130.10.10">
    <property type="entry name" value="YVTN repeat-like/Quinoprotein amine dehydrogenase"/>
    <property type="match status" value="1"/>
</dbReference>